<dbReference type="AlphaFoldDB" id="K3W7L8"/>
<dbReference type="Proteomes" id="UP000019132">
    <property type="component" value="Unassembled WGS sequence"/>
</dbReference>
<sequence length="401" mass="42688">MMKLRATGIQDLLVVALEDGTIEFYIAPAQLLLRFQVDVGRTVRSIDVELHGERPTLAIIYNEPLVTLYALELTQNGRHLIGNQAENATSLSDDSVRFASSPGLPYSLKVAPVAGIRFSAAPTAITMTRTSKRSVVSVGTDDGGIAFFSLNGSELHKMETRSMIRAMASHRHLLAFTNGSNTVLVPLSRGQDPPLITCPGSTGEVTSIAFDPVHGDLVYAGTSIGEVLVYSFRDSTPSMLENGEREACTLVARALTKKPSFSSRVAPLKLYALKGYVITSGAAELVVFNVSRGLNGGVQIESTCSLQSAGSATISPSSNDRFLPLAVSEGSSVINVAYAAVMTPTTGESAITVFQSLLPSKSSERTDGSWISFLYIVLRPSPVAKSICSFKSLGSIEKSET</sequence>
<dbReference type="EMBL" id="GL376620">
    <property type="status" value="NOT_ANNOTATED_CDS"/>
    <property type="molecule type" value="Genomic_DNA"/>
</dbReference>
<keyword evidence="2" id="KW-1185">Reference proteome</keyword>
<evidence type="ECO:0000313" key="2">
    <source>
        <dbReference type="Proteomes" id="UP000019132"/>
    </source>
</evidence>
<evidence type="ECO:0008006" key="3">
    <source>
        <dbReference type="Google" id="ProtNLM"/>
    </source>
</evidence>
<dbReference type="InParanoid" id="K3W7L8"/>
<dbReference type="SUPFAM" id="SSF50978">
    <property type="entry name" value="WD40 repeat-like"/>
    <property type="match status" value="1"/>
</dbReference>
<dbReference type="EnsemblProtists" id="PYU1_T000959">
    <property type="protein sequence ID" value="PYU1_T000959"/>
    <property type="gene ID" value="PYU1_G000959"/>
</dbReference>
<dbReference type="Gene3D" id="2.130.10.10">
    <property type="entry name" value="YVTN repeat-like/Quinoprotein amine dehydrogenase"/>
    <property type="match status" value="1"/>
</dbReference>
<reference evidence="2" key="1">
    <citation type="journal article" date="2010" name="Genome Biol.">
        <title>Genome sequence of the necrotrophic plant pathogen Pythium ultimum reveals original pathogenicity mechanisms and effector repertoire.</title>
        <authorList>
            <person name="Levesque C.A."/>
            <person name="Brouwer H."/>
            <person name="Cano L."/>
            <person name="Hamilton J.P."/>
            <person name="Holt C."/>
            <person name="Huitema E."/>
            <person name="Raffaele S."/>
            <person name="Robideau G.P."/>
            <person name="Thines M."/>
            <person name="Win J."/>
            <person name="Zerillo M.M."/>
            <person name="Beakes G.W."/>
            <person name="Boore J.L."/>
            <person name="Busam D."/>
            <person name="Dumas B."/>
            <person name="Ferriera S."/>
            <person name="Fuerstenberg S.I."/>
            <person name="Gachon C.M."/>
            <person name="Gaulin E."/>
            <person name="Govers F."/>
            <person name="Grenville-Briggs L."/>
            <person name="Horner N."/>
            <person name="Hostetler J."/>
            <person name="Jiang R.H."/>
            <person name="Johnson J."/>
            <person name="Krajaejun T."/>
            <person name="Lin H."/>
            <person name="Meijer H.J."/>
            <person name="Moore B."/>
            <person name="Morris P."/>
            <person name="Phuntmart V."/>
            <person name="Puiu D."/>
            <person name="Shetty J."/>
            <person name="Stajich J.E."/>
            <person name="Tripathy S."/>
            <person name="Wawra S."/>
            <person name="van West P."/>
            <person name="Whitty B.R."/>
            <person name="Coutinho P.M."/>
            <person name="Henrissat B."/>
            <person name="Martin F."/>
            <person name="Thomas P.D."/>
            <person name="Tyler B.M."/>
            <person name="De Vries R.P."/>
            <person name="Kamoun S."/>
            <person name="Yandell M."/>
            <person name="Tisserat N."/>
            <person name="Buell C.R."/>
        </authorList>
    </citation>
    <scope>NUCLEOTIDE SEQUENCE</scope>
    <source>
        <strain evidence="2">DAOM:BR144</strain>
    </source>
</reference>
<protein>
    <recommendedName>
        <fullName evidence="3">Anaphase-promoting complex subunit 4 WD40 domain-containing protein</fullName>
    </recommendedName>
</protein>
<dbReference type="InterPro" id="IPR036322">
    <property type="entry name" value="WD40_repeat_dom_sf"/>
</dbReference>
<dbReference type="HOGENOM" id="CLU_687906_0_0_1"/>
<reference evidence="2" key="2">
    <citation type="submission" date="2010-04" db="EMBL/GenBank/DDBJ databases">
        <authorList>
            <person name="Buell R."/>
            <person name="Hamilton J."/>
            <person name="Hostetler J."/>
        </authorList>
    </citation>
    <scope>NUCLEOTIDE SEQUENCE [LARGE SCALE GENOMIC DNA]</scope>
    <source>
        <strain evidence="2">DAOM:BR144</strain>
    </source>
</reference>
<proteinExistence type="predicted"/>
<organism evidence="1 2">
    <name type="scientific">Globisporangium ultimum (strain ATCC 200006 / CBS 805.95 / DAOM BR144)</name>
    <name type="common">Pythium ultimum</name>
    <dbReference type="NCBI Taxonomy" id="431595"/>
    <lineage>
        <taxon>Eukaryota</taxon>
        <taxon>Sar</taxon>
        <taxon>Stramenopiles</taxon>
        <taxon>Oomycota</taxon>
        <taxon>Peronosporomycetes</taxon>
        <taxon>Pythiales</taxon>
        <taxon>Pythiaceae</taxon>
        <taxon>Globisporangium</taxon>
    </lineage>
</organism>
<dbReference type="InterPro" id="IPR015943">
    <property type="entry name" value="WD40/YVTN_repeat-like_dom_sf"/>
</dbReference>
<reference evidence="1" key="3">
    <citation type="submission" date="2015-02" db="UniProtKB">
        <authorList>
            <consortium name="EnsemblProtists"/>
        </authorList>
    </citation>
    <scope>IDENTIFICATION</scope>
    <source>
        <strain evidence="1">DAOM BR144</strain>
    </source>
</reference>
<dbReference type="VEuPathDB" id="FungiDB:PYU1_G000959"/>
<evidence type="ECO:0000313" key="1">
    <source>
        <dbReference type="EnsemblProtists" id="PYU1_T000959"/>
    </source>
</evidence>
<dbReference type="eggNOG" id="ENOG502SE7H">
    <property type="taxonomic scope" value="Eukaryota"/>
</dbReference>
<name>K3W7L8_GLOUD</name>
<dbReference type="OMA" id="HRDIQIS"/>
<accession>K3W7L8</accession>